<dbReference type="GO" id="GO:0022857">
    <property type="term" value="F:transmembrane transporter activity"/>
    <property type="evidence" value="ECO:0007669"/>
    <property type="project" value="InterPro"/>
</dbReference>
<evidence type="ECO:0000256" key="7">
    <source>
        <dbReference type="SAM" id="Phobius"/>
    </source>
</evidence>
<gene>
    <name evidence="9" type="ORF">E4U43_000892</name>
</gene>
<sequence length="601" mass="64741">MPTPTHTHGPCRQSTTADDADDTNNQGSCTPTPTPIASSRDGSSDHEVDVPQQQQQRFPVCETASSTRTARSVATLAPEVDGTSNRRDLEEGLRSEDVADEKKGRAGTEDSDSWDADADIGEWDGPNDAQNPKCWAVGKKWTAVVCVSLFTFISPVASSMVAPALEAIGQALHIQGQVERALVLSVFLAAYALGPLGWGPLSELYGRVPVLKSSNVIFLLFNLGCGLARTKSQMIACRFLSGIGGSAPLAVGGGVLSDLFAAEERGRAISVYSLMPLLGPAVGPVAGGWIAETTTWRWVFYGSTIACAVVQVVGMVFLHETYAPVLLRRKAGTRPAERDDDGANGRERGPERERKRDPRRPGRRHRMLLRVLTQALVRPFRLLATQPIVQVLSLYLMFLYGMIYLILATFPALFATKYGQSPGVVGLNYISIGIGLFLGAQVCAPLQDRVYAALKRRYLPEGRPGRPEFRVPMMLPGAVLVPLGILIYAWTAEQPTHWLGPNLGAAVFSLGSIIGFQCIQGYIVDAYPRYAASAVAAITVLRSLAGFAFPLFAQTLYDRLGYGRGGTVLAAVSVVVGWPAPFLLWKYGAALRARSKMSAAC</sequence>
<dbReference type="FunFam" id="1.20.1250.20:FF:000011">
    <property type="entry name" value="MFS multidrug transporter, putative"/>
    <property type="match status" value="1"/>
</dbReference>
<dbReference type="GO" id="GO:0016020">
    <property type="term" value="C:membrane"/>
    <property type="evidence" value="ECO:0007669"/>
    <property type="project" value="UniProtKB-SubCell"/>
</dbReference>
<feature type="compositionally biased region" description="Acidic residues" evidence="6">
    <location>
        <begin position="109"/>
        <end position="122"/>
    </location>
</feature>
<protein>
    <recommendedName>
        <fullName evidence="8">Major facilitator superfamily (MFS) profile domain-containing protein</fullName>
    </recommendedName>
</protein>
<keyword evidence="5" id="KW-0325">Glycoprotein</keyword>
<evidence type="ECO:0000256" key="1">
    <source>
        <dbReference type="ARBA" id="ARBA00004141"/>
    </source>
</evidence>
<dbReference type="Pfam" id="PF07690">
    <property type="entry name" value="MFS_1"/>
    <property type="match status" value="1"/>
</dbReference>
<dbReference type="EMBL" id="SRPW01001269">
    <property type="protein sequence ID" value="KAG6003680.1"/>
    <property type="molecule type" value="Genomic_DNA"/>
</dbReference>
<feature type="transmembrane region" description="Helical" evidence="7">
    <location>
        <begin position="565"/>
        <end position="587"/>
    </location>
</feature>
<evidence type="ECO:0000256" key="4">
    <source>
        <dbReference type="ARBA" id="ARBA00023136"/>
    </source>
</evidence>
<feature type="compositionally biased region" description="Basic and acidic residues" evidence="6">
    <location>
        <begin position="84"/>
        <end position="108"/>
    </location>
</feature>
<dbReference type="InterPro" id="IPR011701">
    <property type="entry name" value="MFS"/>
</dbReference>
<dbReference type="PANTHER" id="PTHR23502:SF60">
    <property type="entry name" value="MAJOR FACILITATOR SUPERFAMILY (MFS) PROFILE DOMAIN-CONTAINING PROTEIN-RELATED"/>
    <property type="match status" value="1"/>
</dbReference>
<accession>A0A9P7N9X1</accession>
<evidence type="ECO:0000313" key="9">
    <source>
        <dbReference type="EMBL" id="KAG6003680.1"/>
    </source>
</evidence>
<dbReference type="Gene3D" id="1.20.1250.20">
    <property type="entry name" value="MFS general substrate transporter like domains"/>
    <property type="match status" value="1"/>
</dbReference>
<evidence type="ECO:0000256" key="5">
    <source>
        <dbReference type="ARBA" id="ARBA00023180"/>
    </source>
</evidence>
<dbReference type="PANTHER" id="PTHR23502">
    <property type="entry name" value="MAJOR FACILITATOR SUPERFAMILY"/>
    <property type="match status" value="1"/>
</dbReference>
<dbReference type="AlphaFoldDB" id="A0A9P7N9X1"/>
<feature type="region of interest" description="Disordered" evidence="6">
    <location>
        <begin position="1"/>
        <end position="129"/>
    </location>
</feature>
<evidence type="ECO:0000256" key="3">
    <source>
        <dbReference type="ARBA" id="ARBA00022989"/>
    </source>
</evidence>
<feature type="transmembrane region" description="Helical" evidence="7">
    <location>
        <begin position="473"/>
        <end position="491"/>
    </location>
</feature>
<evidence type="ECO:0000313" key="10">
    <source>
        <dbReference type="Proteomes" id="UP000748025"/>
    </source>
</evidence>
<keyword evidence="3 7" id="KW-1133">Transmembrane helix</keyword>
<comment type="caution">
    <text evidence="9">The sequence shown here is derived from an EMBL/GenBank/DDBJ whole genome shotgun (WGS) entry which is preliminary data.</text>
</comment>
<reference evidence="9" key="1">
    <citation type="journal article" date="2020" name="bioRxiv">
        <title>Whole genome comparisons of ergot fungi reveals the divergence and evolution of species within the genus Claviceps are the result of varying mechanisms driving genome evolution and host range expansion.</title>
        <authorList>
            <person name="Wyka S.A."/>
            <person name="Mondo S.J."/>
            <person name="Liu M."/>
            <person name="Dettman J."/>
            <person name="Nalam V."/>
            <person name="Broders K.D."/>
        </authorList>
    </citation>
    <scope>NUCLEOTIDE SEQUENCE</scope>
    <source>
        <strain evidence="9">CCC 602</strain>
    </source>
</reference>
<feature type="transmembrane region" description="Helical" evidence="7">
    <location>
        <begin position="269"/>
        <end position="291"/>
    </location>
</feature>
<dbReference type="Proteomes" id="UP000748025">
    <property type="component" value="Unassembled WGS sequence"/>
</dbReference>
<feature type="region of interest" description="Disordered" evidence="6">
    <location>
        <begin position="333"/>
        <end position="361"/>
    </location>
</feature>
<feature type="transmembrane region" description="Helical" evidence="7">
    <location>
        <begin position="503"/>
        <end position="523"/>
    </location>
</feature>
<feature type="compositionally biased region" description="Basic and acidic residues" evidence="6">
    <location>
        <begin position="335"/>
        <end position="360"/>
    </location>
</feature>
<dbReference type="InterPro" id="IPR020846">
    <property type="entry name" value="MFS_dom"/>
</dbReference>
<organism evidence="9 10">
    <name type="scientific">Claviceps pusilla</name>
    <dbReference type="NCBI Taxonomy" id="123648"/>
    <lineage>
        <taxon>Eukaryota</taxon>
        <taxon>Fungi</taxon>
        <taxon>Dikarya</taxon>
        <taxon>Ascomycota</taxon>
        <taxon>Pezizomycotina</taxon>
        <taxon>Sordariomycetes</taxon>
        <taxon>Hypocreomycetidae</taxon>
        <taxon>Hypocreales</taxon>
        <taxon>Clavicipitaceae</taxon>
        <taxon>Claviceps</taxon>
    </lineage>
</organism>
<keyword evidence="4 7" id="KW-0472">Membrane</keyword>
<dbReference type="SUPFAM" id="SSF103473">
    <property type="entry name" value="MFS general substrate transporter"/>
    <property type="match status" value="1"/>
</dbReference>
<evidence type="ECO:0000256" key="6">
    <source>
        <dbReference type="SAM" id="MobiDB-lite"/>
    </source>
</evidence>
<feature type="compositionally biased region" description="Polar residues" evidence="6">
    <location>
        <begin position="51"/>
        <end position="72"/>
    </location>
</feature>
<feature type="transmembrane region" description="Helical" evidence="7">
    <location>
        <begin position="298"/>
        <end position="318"/>
    </location>
</feature>
<feature type="transmembrane region" description="Helical" evidence="7">
    <location>
        <begin position="530"/>
        <end position="553"/>
    </location>
</feature>
<feature type="domain" description="Major facilitator superfamily (MFS) profile" evidence="8">
    <location>
        <begin position="143"/>
        <end position="589"/>
    </location>
</feature>
<feature type="transmembrane region" description="Helical" evidence="7">
    <location>
        <begin position="426"/>
        <end position="446"/>
    </location>
</feature>
<feature type="transmembrane region" description="Helical" evidence="7">
    <location>
        <begin position="181"/>
        <end position="198"/>
    </location>
</feature>
<dbReference type="InterPro" id="IPR036259">
    <property type="entry name" value="MFS_trans_sf"/>
</dbReference>
<keyword evidence="10" id="KW-1185">Reference proteome</keyword>
<feature type="compositionally biased region" description="Polar residues" evidence="6">
    <location>
        <begin position="24"/>
        <end position="41"/>
    </location>
</feature>
<keyword evidence="2 7" id="KW-0812">Transmembrane</keyword>
<evidence type="ECO:0000256" key="2">
    <source>
        <dbReference type="ARBA" id="ARBA00022692"/>
    </source>
</evidence>
<comment type="subcellular location">
    <subcellularLocation>
        <location evidence="1">Membrane</location>
        <topology evidence="1">Multi-pass membrane protein</topology>
    </subcellularLocation>
</comment>
<feature type="transmembrane region" description="Helical" evidence="7">
    <location>
        <begin position="391"/>
        <end position="414"/>
    </location>
</feature>
<evidence type="ECO:0000259" key="8">
    <source>
        <dbReference type="PROSITE" id="PS50850"/>
    </source>
</evidence>
<dbReference type="OrthoDB" id="6770063at2759"/>
<name>A0A9P7N9X1_9HYPO</name>
<dbReference type="PROSITE" id="PS50850">
    <property type="entry name" value="MFS"/>
    <property type="match status" value="1"/>
</dbReference>
<feature type="transmembrane region" description="Helical" evidence="7">
    <location>
        <begin position="141"/>
        <end position="169"/>
    </location>
</feature>
<proteinExistence type="predicted"/>
<dbReference type="CDD" id="cd17323">
    <property type="entry name" value="MFS_Tpo1_MDR_like"/>
    <property type="match status" value="1"/>
</dbReference>